<dbReference type="EMBL" id="UYRV01001113">
    <property type="protein sequence ID" value="VDK46248.1"/>
    <property type="molecule type" value="Genomic_DNA"/>
</dbReference>
<gene>
    <name evidence="1" type="ORF">CGOC_LOCUS725</name>
</gene>
<proteinExistence type="predicted"/>
<organism evidence="1 2">
    <name type="scientific">Cylicostephanus goldi</name>
    <name type="common">Nematode worm</name>
    <dbReference type="NCBI Taxonomy" id="71465"/>
    <lineage>
        <taxon>Eukaryota</taxon>
        <taxon>Metazoa</taxon>
        <taxon>Ecdysozoa</taxon>
        <taxon>Nematoda</taxon>
        <taxon>Chromadorea</taxon>
        <taxon>Rhabditida</taxon>
        <taxon>Rhabditina</taxon>
        <taxon>Rhabditomorpha</taxon>
        <taxon>Strongyloidea</taxon>
        <taxon>Strongylidae</taxon>
        <taxon>Cylicostephanus</taxon>
    </lineage>
</organism>
<evidence type="ECO:0000313" key="2">
    <source>
        <dbReference type="Proteomes" id="UP000271889"/>
    </source>
</evidence>
<accession>A0A3P6RWC2</accession>
<sequence length="57" mass="7020">MHQLNRNTTQIKFLPDLFQPNLLPVNYIYYRNKFWDRHPDPNYCHRFAYQPLCPPPS</sequence>
<name>A0A3P6RWC2_CYLGO</name>
<protein>
    <submittedName>
        <fullName evidence="1">Uncharacterized protein</fullName>
    </submittedName>
</protein>
<reference evidence="1 2" key="1">
    <citation type="submission" date="2018-11" db="EMBL/GenBank/DDBJ databases">
        <authorList>
            <consortium name="Pathogen Informatics"/>
        </authorList>
    </citation>
    <scope>NUCLEOTIDE SEQUENCE [LARGE SCALE GENOMIC DNA]</scope>
</reference>
<dbReference type="AlphaFoldDB" id="A0A3P6RWC2"/>
<evidence type="ECO:0000313" key="1">
    <source>
        <dbReference type="EMBL" id="VDK46248.1"/>
    </source>
</evidence>
<keyword evidence="2" id="KW-1185">Reference proteome</keyword>
<dbReference type="Proteomes" id="UP000271889">
    <property type="component" value="Unassembled WGS sequence"/>
</dbReference>